<accession>A0A150IT50</accession>
<dbReference type="Proteomes" id="UP000092403">
    <property type="component" value="Unassembled WGS sequence"/>
</dbReference>
<sequence length="159" mass="17953">MKRITLFKSLIITSFFITLFLASGCNSVKEIDTKSQKASNSDAQINQISIEISDVSENAKWYKYEKDGKVLSFFVLKGSDGKIRVAFDACYICYPEKKGYRQEGSYMVCNNCDLVFAINGIGTENKVSGGCWPGYLTSKIEGNYVKIEKIDLENGKWRF</sequence>
<dbReference type="Proteomes" id="UP000091929">
    <property type="component" value="Unassembled WGS sequence"/>
</dbReference>
<feature type="domain" description="Membrane iron-sulfur containing protein FtrD-like" evidence="1">
    <location>
        <begin position="57"/>
        <end position="159"/>
    </location>
</feature>
<dbReference type="InterPro" id="IPR018758">
    <property type="entry name" value="FtrD-like"/>
</dbReference>
<dbReference type="Proteomes" id="UP000092401">
    <property type="component" value="Unassembled WGS sequence"/>
</dbReference>
<reference evidence="5 6" key="1">
    <citation type="journal article" date="2016" name="ISME J.">
        <title>Chasing the elusive Euryarchaeota class WSA2: genomes reveal a uniquely fastidious methyl-reducing methanogen.</title>
        <authorList>
            <person name="Nobu M.K."/>
            <person name="Narihiro T."/>
            <person name="Kuroda K."/>
            <person name="Mei R."/>
            <person name="Liu W.T."/>
        </authorList>
    </citation>
    <scope>NUCLEOTIDE SEQUENCE [LARGE SCALE GENOMIC DNA]</scope>
    <source>
        <strain evidence="2">B03fssc0709_Meth_Bin005</strain>
        <strain evidence="3">B15fssc0709_Meth_Bin003</strain>
        <strain evidence="4">BMIXfssc0709_Meth_Bin006</strain>
    </source>
</reference>
<evidence type="ECO:0000259" key="1">
    <source>
        <dbReference type="Pfam" id="PF10080"/>
    </source>
</evidence>
<gene>
    <name evidence="2" type="ORF">APG10_00018</name>
    <name evidence="3" type="ORF">APG11_00570</name>
    <name evidence="4" type="ORF">APG12_00683</name>
</gene>
<proteinExistence type="predicted"/>
<evidence type="ECO:0000313" key="6">
    <source>
        <dbReference type="Proteomes" id="UP000092401"/>
    </source>
</evidence>
<accession>A0A150J098</accession>
<accession>A0A150IMR1</accession>
<evidence type="ECO:0000313" key="2">
    <source>
        <dbReference type="EMBL" id="KYC46316.1"/>
    </source>
</evidence>
<dbReference type="AlphaFoldDB" id="A0A150J098"/>
<evidence type="ECO:0000313" key="4">
    <source>
        <dbReference type="EMBL" id="KYC50659.1"/>
    </source>
</evidence>
<dbReference type="EMBL" id="LNGE01000001">
    <property type="protein sequence ID" value="KYC46316.1"/>
    <property type="molecule type" value="Genomic_DNA"/>
</dbReference>
<comment type="caution">
    <text evidence="4">The sequence shown here is derived from an EMBL/GenBank/DDBJ whole genome shotgun (WGS) entry which is preliminary data.</text>
</comment>
<evidence type="ECO:0000313" key="5">
    <source>
        <dbReference type="Proteomes" id="UP000091929"/>
    </source>
</evidence>
<dbReference type="EMBL" id="LNGF01000010">
    <property type="protein sequence ID" value="KYC48102.1"/>
    <property type="molecule type" value="Genomic_DNA"/>
</dbReference>
<evidence type="ECO:0000313" key="7">
    <source>
        <dbReference type="Proteomes" id="UP000092403"/>
    </source>
</evidence>
<dbReference type="PROSITE" id="PS51257">
    <property type="entry name" value="PROKAR_LIPOPROTEIN"/>
    <property type="match status" value="1"/>
</dbReference>
<dbReference type="Pfam" id="PF10080">
    <property type="entry name" value="FtrD-like"/>
    <property type="match status" value="1"/>
</dbReference>
<evidence type="ECO:0000313" key="3">
    <source>
        <dbReference type="EMBL" id="KYC48102.1"/>
    </source>
</evidence>
<organism evidence="4 7">
    <name type="scientific">Candidatus Methanofastidiosum methylothiophilum</name>
    <dbReference type="NCBI Taxonomy" id="1705564"/>
    <lineage>
        <taxon>Archaea</taxon>
        <taxon>Methanobacteriati</taxon>
        <taxon>Methanobacteriota</taxon>
        <taxon>Stenosarchaea group</taxon>
        <taxon>Candidatus Methanofastidiosia</taxon>
        <taxon>Candidatus Methanofastidiosales</taxon>
        <taxon>Candidatus Methanofastidiosaceae</taxon>
        <taxon>Candidatus Methanofastidiosum</taxon>
    </lineage>
</organism>
<protein>
    <recommendedName>
        <fullName evidence="1">Membrane iron-sulfur containing protein FtrD-like domain-containing protein</fullName>
    </recommendedName>
</protein>
<name>A0A150J098_9EURY</name>
<dbReference type="EMBL" id="LNJC01000010">
    <property type="protein sequence ID" value="KYC50659.1"/>
    <property type="molecule type" value="Genomic_DNA"/>
</dbReference>